<keyword evidence="1" id="KW-0812">Transmembrane</keyword>
<dbReference type="Proteomes" id="UP000540568">
    <property type="component" value="Unassembled WGS sequence"/>
</dbReference>
<keyword evidence="3" id="KW-1185">Reference proteome</keyword>
<feature type="transmembrane region" description="Helical" evidence="1">
    <location>
        <begin position="47"/>
        <end position="65"/>
    </location>
</feature>
<dbReference type="GO" id="GO:0016874">
    <property type="term" value="F:ligase activity"/>
    <property type="evidence" value="ECO:0007669"/>
    <property type="project" value="UniProtKB-KW"/>
</dbReference>
<dbReference type="RefSeq" id="WP_182614616.1">
    <property type="nucleotide sequence ID" value="NZ_BAAATF010000002.1"/>
</dbReference>
<keyword evidence="2" id="KW-0436">Ligase</keyword>
<evidence type="ECO:0000256" key="1">
    <source>
        <dbReference type="SAM" id="Phobius"/>
    </source>
</evidence>
<feature type="transmembrane region" description="Helical" evidence="1">
    <location>
        <begin position="9"/>
        <end position="27"/>
    </location>
</feature>
<keyword evidence="1" id="KW-0472">Membrane</keyword>
<feature type="transmembrane region" description="Helical" evidence="1">
    <location>
        <begin position="99"/>
        <end position="122"/>
    </location>
</feature>
<sequence length="137" mass="14170">MTTRKKPNPTLTTLTVVVLTVVAWWIFLGRDAVQDVDAATGNVTGPYEAPQVIACVLVLIALVVVGTLAAPAWVAVLAVAVPFTAAWTIQAQATDDSGLWAVGALLVLVGTLAGGAVVAVLTRLVERRRAARSTTAP</sequence>
<name>A0A7W3PCX4_9MICO</name>
<evidence type="ECO:0000313" key="3">
    <source>
        <dbReference type="Proteomes" id="UP000540568"/>
    </source>
</evidence>
<dbReference type="EMBL" id="JACGWV010000001">
    <property type="protein sequence ID" value="MBA8806967.1"/>
    <property type="molecule type" value="Genomic_DNA"/>
</dbReference>
<proteinExistence type="predicted"/>
<reference evidence="2 3" key="1">
    <citation type="submission" date="2020-07" db="EMBL/GenBank/DDBJ databases">
        <title>Sequencing the genomes of 1000 actinobacteria strains.</title>
        <authorList>
            <person name="Klenk H.-P."/>
        </authorList>
    </citation>
    <scope>NUCLEOTIDE SEQUENCE [LARGE SCALE GENOMIC DNA]</scope>
    <source>
        <strain evidence="2 3">DSM 44121</strain>
    </source>
</reference>
<accession>A0A7W3PCX4</accession>
<gene>
    <name evidence="2" type="ORF">FHX71_000909</name>
</gene>
<protein>
    <submittedName>
        <fullName evidence="2">O-antigen ligase</fullName>
    </submittedName>
</protein>
<dbReference type="AlphaFoldDB" id="A0A7W3PCX4"/>
<comment type="caution">
    <text evidence="2">The sequence shown here is derived from an EMBL/GenBank/DDBJ whole genome shotgun (WGS) entry which is preliminary data.</text>
</comment>
<feature type="transmembrane region" description="Helical" evidence="1">
    <location>
        <begin position="72"/>
        <end position="93"/>
    </location>
</feature>
<organism evidence="2 3">
    <name type="scientific">Promicromonospora sukumoe</name>
    <dbReference type="NCBI Taxonomy" id="88382"/>
    <lineage>
        <taxon>Bacteria</taxon>
        <taxon>Bacillati</taxon>
        <taxon>Actinomycetota</taxon>
        <taxon>Actinomycetes</taxon>
        <taxon>Micrococcales</taxon>
        <taxon>Promicromonosporaceae</taxon>
        <taxon>Promicromonospora</taxon>
    </lineage>
</organism>
<keyword evidence="1" id="KW-1133">Transmembrane helix</keyword>
<evidence type="ECO:0000313" key="2">
    <source>
        <dbReference type="EMBL" id="MBA8806967.1"/>
    </source>
</evidence>